<dbReference type="RefSeq" id="WP_169677403.1">
    <property type="nucleotide sequence ID" value="NZ_JABBNU010000001.1"/>
</dbReference>
<organism evidence="1 2">
    <name type="scientific">Marinigracilibium pacificum</name>
    <dbReference type="NCBI Taxonomy" id="2729599"/>
    <lineage>
        <taxon>Bacteria</taxon>
        <taxon>Pseudomonadati</taxon>
        <taxon>Bacteroidota</taxon>
        <taxon>Cytophagia</taxon>
        <taxon>Cytophagales</taxon>
        <taxon>Flammeovirgaceae</taxon>
        <taxon>Marinigracilibium</taxon>
    </lineage>
</organism>
<evidence type="ECO:0000313" key="1">
    <source>
        <dbReference type="EMBL" id="NMM46769.1"/>
    </source>
</evidence>
<proteinExistence type="predicted"/>
<protein>
    <submittedName>
        <fullName evidence="1">Uncharacterized protein</fullName>
    </submittedName>
</protein>
<evidence type="ECO:0000313" key="2">
    <source>
        <dbReference type="Proteomes" id="UP000559010"/>
    </source>
</evidence>
<accession>A0A848IXS2</accession>
<gene>
    <name evidence="1" type="ORF">HH304_00050</name>
</gene>
<dbReference type="AlphaFoldDB" id="A0A848IXS2"/>
<sequence>MSTSKQPKYLLITILFILLTVGSSINTIVYAIEPSKANEKSVVIKSDSLHQVSEVNQENSNVSNYAIDKKLSEDKKESEEQTSPLSNNFFLKVISKFSLSEYFDFSLDFNFF</sequence>
<reference evidence="1 2" key="1">
    <citation type="submission" date="2020-04" db="EMBL/GenBank/DDBJ databases">
        <title>Flammeovirgaceae bacterium KN852 isolated from deep sea.</title>
        <authorList>
            <person name="Zhang D.-C."/>
        </authorList>
    </citation>
    <scope>NUCLEOTIDE SEQUENCE [LARGE SCALE GENOMIC DNA]</scope>
    <source>
        <strain evidence="1 2">KN852</strain>
    </source>
</reference>
<comment type="caution">
    <text evidence="1">The sequence shown here is derived from an EMBL/GenBank/DDBJ whole genome shotgun (WGS) entry which is preliminary data.</text>
</comment>
<name>A0A848IXS2_9BACT</name>
<keyword evidence="2" id="KW-1185">Reference proteome</keyword>
<dbReference type="Proteomes" id="UP000559010">
    <property type="component" value="Unassembled WGS sequence"/>
</dbReference>
<dbReference type="EMBL" id="JABBNU010000001">
    <property type="protein sequence ID" value="NMM46769.1"/>
    <property type="molecule type" value="Genomic_DNA"/>
</dbReference>